<dbReference type="PROSITE" id="PS50927">
    <property type="entry name" value="BULB_LECTIN"/>
    <property type="match status" value="1"/>
</dbReference>
<sequence length="168" mass="18871">VPELTAIWVANRNNPIASTDNLILLAGDRKDQNRNQTQTQVPIWSTNVSAGLNSSSPLSVRILDSGNFALFSSSNSTILWQSVDYPTNTFLPGAKLRLDRKSKVNRRGKLEPLFDYEREFSRGALQISMVRNKGALLFKLCSYKSLFFFPFFSCTSPLFGKVRHFGTS</sequence>
<dbReference type="Proteomes" id="UP001154282">
    <property type="component" value="Unassembled WGS sequence"/>
</dbReference>
<dbReference type="PANTHER" id="PTHR32444:SF247">
    <property type="entry name" value="OS01G0958200 PROTEIN"/>
    <property type="match status" value="1"/>
</dbReference>
<comment type="caution">
    <text evidence="5">The sequence shown here is derived from an EMBL/GenBank/DDBJ whole genome shotgun (WGS) entry which is preliminary data.</text>
</comment>
<dbReference type="SUPFAM" id="SSF51110">
    <property type="entry name" value="alpha-D-mannose-specific plant lectins"/>
    <property type="match status" value="1"/>
</dbReference>
<evidence type="ECO:0000313" key="6">
    <source>
        <dbReference type="Proteomes" id="UP001154282"/>
    </source>
</evidence>
<keyword evidence="2" id="KW-1015">Disulfide bond</keyword>
<accession>A0AAV0L8Q6</accession>
<name>A0AAV0L8Q6_9ROSI</name>
<keyword evidence="1" id="KW-0732">Signal</keyword>
<dbReference type="Gene3D" id="2.90.10.30">
    <property type="match status" value="1"/>
</dbReference>
<evidence type="ECO:0000256" key="1">
    <source>
        <dbReference type="ARBA" id="ARBA00022729"/>
    </source>
</evidence>
<dbReference type="EMBL" id="CAMGYJ010000006">
    <property type="protein sequence ID" value="CAI0429719.1"/>
    <property type="molecule type" value="Genomic_DNA"/>
</dbReference>
<feature type="domain" description="Bulb-type lectin" evidence="4">
    <location>
        <begin position="1"/>
        <end position="83"/>
    </location>
</feature>
<reference evidence="5" key="1">
    <citation type="submission" date="2022-08" db="EMBL/GenBank/DDBJ databases">
        <authorList>
            <person name="Gutierrez-Valencia J."/>
        </authorList>
    </citation>
    <scope>NUCLEOTIDE SEQUENCE</scope>
</reference>
<evidence type="ECO:0000256" key="2">
    <source>
        <dbReference type="ARBA" id="ARBA00023157"/>
    </source>
</evidence>
<evidence type="ECO:0000256" key="3">
    <source>
        <dbReference type="ARBA" id="ARBA00023180"/>
    </source>
</evidence>
<organism evidence="5 6">
    <name type="scientific">Linum tenue</name>
    <dbReference type="NCBI Taxonomy" id="586396"/>
    <lineage>
        <taxon>Eukaryota</taxon>
        <taxon>Viridiplantae</taxon>
        <taxon>Streptophyta</taxon>
        <taxon>Embryophyta</taxon>
        <taxon>Tracheophyta</taxon>
        <taxon>Spermatophyta</taxon>
        <taxon>Magnoliopsida</taxon>
        <taxon>eudicotyledons</taxon>
        <taxon>Gunneridae</taxon>
        <taxon>Pentapetalae</taxon>
        <taxon>rosids</taxon>
        <taxon>fabids</taxon>
        <taxon>Malpighiales</taxon>
        <taxon>Linaceae</taxon>
        <taxon>Linum</taxon>
    </lineage>
</organism>
<proteinExistence type="predicted"/>
<dbReference type="InterPro" id="IPR036426">
    <property type="entry name" value="Bulb-type_lectin_dom_sf"/>
</dbReference>
<protein>
    <recommendedName>
        <fullName evidence="4">Bulb-type lectin domain-containing protein</fullName>
    </recommendedName>
</protein>
<dbReference type="InterPro" id="IPR001480">
    <property type="entry name" value="Bulb-type_lectin_dom"/>
</dbReference>
<dbReference type="PANTHER" id="PTHR32444">
    <property type="entry name" value="BULB-TYPE LECTIN DOMAIN-CONTAINING PROTEIN"/>
    <property type="match status" value="1"/>
</dbReference>
<keyword evidence="3" id="KW-0325">Glycoprotein</keyword>
<keyword evidence="6" id="KW-1185">Reference proteome</keyword>
<evidence type="ECO:0000313" key="5">
    <source>
        <dbReference type="EMBL" id="CAI0429719.1"/>
    </source>
</evidence>
<dbReference type="AlphaFoldDB" id="A0AAV0L8Q6"/>
<evidence type="ECO:0000259" key="4">
    <source>
        <dbReference type="PROSITE" id="PS50927"/>
    </source>
</evidence>
<gene>
    <name evidence="5" type="ORF">LITE_LOCUS22270</name>
</gene>
<feature type="non-terminal residue" evidence="5">
    <location>
        <position position="1"/>
    </location>
</feature>
<dbReference type="Pfam" id="PF01453">
    <property type="entry name" value="B_lectin"/>
    <property type="match status" value="1"/>
</dbReference>